<dbReference type="STRING" id="913024.SAMN05421741_12023"/>
<keyword evidence="1" id="KW-0472">Membrane</keyword>
<protein>
    <submittedName>
        <fullName evidence="2">Uncharacterized protein</fullName>
    </submittedName>
</protein>
<organism evidence="2 3">
    <name type="scientific">Paenimyroides ummariense</name>
    <dbReference type="NCBI Taxonomy" id="913024"/>
    <lineage>
        <taxon>Bacteria</taxon>
        <taxon>Pseudomonadati</taxon>
        <taxon>Bacteroidota</taxon>
        <taxon>Flavobacteriia</taxon>
        <taxon>Flavobacteriales</taxon>
        <taxon>Flavobacteriaceae</taxon>
        <taxon>Paenimyroides</taxon>
    </lineage>
</organism>
<sequence length="101" mass="11380">MNEIVVQPETNVTDKNKYRLLFLGLLFDFIGTLSFAIPFLGEFADVIWAPISAILLKTMYKGKIGTIGGIISFVEEALPGLDFIPTFTLTWIYTYVIKNNK</sequence>
<dbReference type="Proteomes" id="UP000199036">
    <property type="component" value="Unassembled WGS sequence"/>
</dbReference>
<dbReference type="EMBL" id="FOVI01000020">
    <property type="protein sequence ID" value="SFO09811.1"/>
    <property type="molecule type" value="Genomic_DNA"/>
</dbReference>
<name>A0A1I5EFE7_9FLAO</name>
<keyword evidence="1" id="KW-0812">Transmembrane</keyword>
<dbReference type="RefSeq" id="WP_091525032.1">
    <property type="nucleotide sequence ID" value="NZ_FOVI01000020.1"/>
</dbReference>
<evidence type="ECO:0000313" key="2">
    <source>
        <dbReference type="EMBL" id="SFO09811.1"/>
    </source>
</evidence>
<reference evidence="3" key="1">
    <citation type="submission" date="2016-10" db="EMBL/GenBank/DDBJ databases">
        <authorList>
            <person name="Varghese N."/>
            <person name="Submissions S."/>
        </authorList>
    </citation>
    <scope>NUCLEOTIDE SEQUENCE [LARGE SCALE GENOMIC DNA]</scope>
    <source>
        <strain evidence="3">DS-12</strain>
    </source>
</reference>
<evidence type="ECO:0000313" key="3">
    <source>
        <dbReference type="Proteomes" id="UP000199036"/>
    </source>
</evidence>
<gene>
    <name evidence="2" type="ORF">SAMN05421741_12023</name>
</gene>
<evidence type="ECO:0000256" key="1">
    <source>
        <dbReference type="SAM" id="Phobius"/>
    </source>
</evidence>
<dbReference type="AlphaFoldDB" id="A0A1I5EFE7"/>
<feature type="transmembrane region" description="Helical" evidence="1">
    <location>
        <begin position="20"/>
        <end position="37"/>
    </location>
</feature>
<keyword evidence="3" id="KW-1185">Reference proteome</keyword>
<keyword evidence="1" id="KW-1133">Transmembrane helix</keyword>
<accession>A0A1I5EFE7</accession>
<proteinExistence type="predicted"/>
<dbReference type="OrthoDB" id="1144067at2"/>